<dbReference type="OrthoDB" id="282147at2"/>
<keyword evidence="4" id="KW-1185">Reference proteome</keyword>
<name>A0A2Z3H2H5_9BACT</name>
<evidence type="ECO:0008006" key="5">
    <source>
        <dbReference type="Google" id="ProtNLM"/>
    </source>
</evidence>
<dbReference type="InterPro" id="IPR011990">
    <property type="entry name" value="TPR-like_helical_dom_sf"/>
</dbReference>
<keyword evidence="2" id="KW-0732">Signal</keyword>
<proteinExistence type="predicted"/>
<organism evidence="3 4">
    <name type="scientific">Gemmata obscuriglobus</name>
    <dbReference type="NCBI Taxonomy" id="114"/>
    <lineage>
        <taxon>Bacteria</taxon>
        <taxon>Pseudomonadati</taxon>
        <taxon>Planctomycetota</taxon>
        <taxon>Planctomycetia</taxon>
        <taxon>Gemmatales</taxon>
        <taxon>Gemmataceae</taxon>
        <taxon>Gemmata</taxon>
    </lineage>
</organism>
<evidence type="ECO:0000313" key="4">
    <source>
        <dbReference type="Proteomes" id="UP000245802"/>
    </source>
</evidence>
<gene>
    <name evidence="3" type="ORF">C1280_01350</name>
</gene>
<feature type="chain" id="PRO_5016317574" description="Tetratricopeptide repeat protein" evidence="2">
    <location>
        <begin position="22"/>
        <end position="291"/>
    </location>
</feature>
<feature type="compositionally biased region" description="Basic and acidic residues" evidence="1">
    <location>
        <begin position="177"/>
        <end position="186"/>
    </location>
</feature>
<dbReference type="SUPFAM" id="SSF48452">
    <property type="entry name" value="TPR-like"/>
    <property type="match status" value="1"/>
</dbReference>
<feature type="region of interest" description="Disordered" evidence="1">
    <location>
        <begin position="160"/>
        <end position="238"/>
    </location>
</feature>
<dbReference type="RefSeq" id="WP_010036929.1">
    <property type="nucleotide sequence ID" value="NZ_CP025958.1"/>
</dbReference>
<dbReference type="EMBL" id="CP025958">
    <property type="protein sequence ID" value="AWM35804.1"/>
    <property type="molecule type" value="Genomic_DNA"/>
</dbReference>
<dbReference type="Gene3D" id="1.25.40.10">
    <property type="entry name" value="Tetratricopeptide repeat domain"/>
    <property type="match status" value="1"/>
</dbReference>
<feature type="signal peptide" evidence="2">
    <location>
        <begin position="1"/>
        <end position="21"/>
    </location>
</feature>
<accession>A0A2Z3H2H5</accession>
<protein>
    <recommendedName>
        <fullName evidence="5">Tetratricopeptide repeat protein</fullName>
    </recommendedName>
</protein>
<evidence type="ECO:0000256" key="1">
    <source>
        <dbReference type="SAM" id="MobiDB-lite"/>
    </source>
</evidence>
<dbReference type="Proteomes" id="UP000245802">
    <property type="component" value="Chromosome"/>
</dbReference>
<feature type="compositionally biased region" description="Polar residues" evidence="1">
    <location>
        <begin position="223"/>
        <end position="237"/>
    </location>
</feature>
<sequence>MRLTRSLFCLLSVVVCLLAAAAPPHEDAPDDLIRQANALFREGDKAGADQFYARAEERTGDPGLVAFNRGVVLFDRQKYRDAEQLYACVLDDAACPPDRAARAWYNRGTCLLHRGGSWEVFRAAVACFEHTLDSPATDERLRADARHNIELAKLLCAKERAKEENKKKSPNTDVPPEETHQPRQRPDQQPGGGDPDPNGGEQPTDSGVSKGPGGAQAQQQQGTTIKPTETDQTTAGNNAALEVLKDDAQVQQLSERDARATLAEIEKRNRREQQSLLRTLYGPERTAVRDW</sequence>
<evidence type="ECO:0000256" key="2">
    <source>
        <dbReference type="SAM" id="SignalP"/>
    </source>
</evidence>
<dbReference type="AlphaFoldDB" id="A0A2Z3H2H5"/>
<dbReference type="KEGG" id="gog:C1280_01350"/>
<evidence type="ECO:0000313" key="3">
    <source>
        <dbReference type="EMBL" id="AWM35804.1"/>
    </source>
</evidence>
<reference evidence="3 4" key="1">
    <citation type="submission" date="2018-01" db="EMBL/GenBank/DDBJ databases">
        <title>G. obscuriglobus.</title>
        <authorList>
            <person name="Franke J."/>
            <person name="Blomberg W."/>
            <person name="Selmecki A."/>
        </authorList>
    </citation>
    <scope>NUCLEOTIDE SEQUENCE [LARGE SCALE GENOMIC DNA]</scope>
    <source>
        <strain evidence="3 4">DSM 5831</strain>
    </source>
</reference>